<feature type="domain" description="PX" evidence="1">
    <location>
        <begin position="1"/>
        <end position="96"/>
    </location>
</feature>
<organism evidence="3">
    <name type="scientific">Aureococcus anophagefferens</name>
    <name type="common">Harmful bloom alga</name>
    <dbReference type="NCBI Taxonomy" id="44056"/>
    <lineage>
        <taxon>Eukaryota</taxon>
        <taxon>Sar</taxon>
        <taxon>Stramenopiles</taxon>
        <taxon>Ochrophyta</taxon>
        <taxon>Pelagophyceae</taxon>
        <taxon>Pelagomonadales</taxon>
        <taxon>Pelagomonadaceae</taxon>
        <taxon>Aureococcus</taxon>
    </lineage>
</organism>
<protein>
    <recommendedName>
        <fullName evidence="1">PX domain-containing protein</fullName>
    </recommendedName>
</protein>
<dbReference type="OrthoDB" id="5227681at2759"/>
<evidence type="ECO:0000313" key="2">
    <source>
        <dbReference type="EMBL" id="EGB05509.1"/>
    </source>
</evidence>
<dbReference type="PANTHER" id="PTHR10555:SF170">
    <property type="entry name" value="FI18122P1"/>
    <property type="match status" value="1"/>
</dbReference>
<evidence type="ECO:0000313" key="3">
    <source>
        <dbReference type="Proteomes" id="UP000002729"/>
    </source>
</evidence>
<dbReference type="InterPro" id="IPR001683">
    <property type="entry name" value="PX_dom"/>
</dbReference>
<dbReference type="Gene3D" id="3.30.1520.10">
    <property type="entry name" value="Phox-like domain"/>
    <property type="match status" value="1"/>
</dbReference>
<dbReference type="eggNOG" id="KOG2527">
    <property type="taxonomic scope" value="Eukaryota"/>
</dbReference>
<proteinExistence type="predicted"/>
<evidence type="ECO:0000259" key="1">
    <source>
        <dbReference type="PROSITE" id="PS50195"/>
    </source>
</evidence>
<dbReference type="GO" id="GO:0005768">
    <property type="term" value="C:endosome"/>
    <property type="evidence" value="ECO:0007669"/>
    <property type="project" value="TreeGrafter"/>
</dbReference>
<feature type="non-terminal residue" evidence="2">
    <location>
        <position position="96"/>
    </location>
</feature>
<reference evidence="2 3" key="1">
    <citation type="journal article" date="2011" name="Proc. Natl. Acad. Sci. U.S.A.">
        <title>Niche of harmful alga Aureococcus anophagefferens revealed through ecogenomics.</title>
        <authorList>
            <person name="Gobler C.J."/>
            <person name="Berry D.L."/>
            <person name="Dyhrman S.T."/>
            <person name="Wilhelm S.W."/>
            <person name="Salamov A."/>
            <person name="Lobanov A.V."/>
            <person name="Zhang Y."/>
            <person name="Collier J.L."/>
            <person name="Wurch L.L."/>
            <person name="Kustka A.B."/>
            <person name="Dill B.D."/>
            <person name="Shah M."/>
            <person name="VerBerkmoes N.C."/>
            <person name="Kuo A."/>
            <person name="Terry A."/>
            <person name="Pangilinan J."/>
            <person name="Lindquist E.A."/>
            <person name="Lucas S."/>
            <person name="Paulsen I.T."/>
            <person name="Hattenrath-Lehmann T.K."/>
            <person name="Talmage S.C."/>
            <person name="Walker E.A."/>
            <person name="Koch F."/>
            <person name="Burson A.M."/>
            <person name="Marcoval M.A."/>
            <person name="Tang Y.Z."/>
            <person name="Lecleir G.R."/>
            <person name="Coyne K.J."/>
            <person name="Berg G.M."/>
            <person name="Bertrand E.M."/>
            <person name="Saito M.A."/>
            <person name="Gladyshev V.N."/>
            <person name="Grigoriev I.V."/>
        </authorList>
    </citation>
    <scope>NUCLEOTIDE SEQUENCE [LARGE SCALE GENOMIC DNA]</scope>
    <source>
        <strain evidence="3">CCMP 1984</strain>
    </source>
</reference>
<sequence length="96" mass="11330">VKVMSPQLVGEGLQQFTQYAVRTRSTCAHYGRSEMRVLRRFSDFEWCRERLRRSRPGVVVPPLLSPKRWANNTSHDFVRERMESLTRFANRVVAHP</sequence>
<feature type="non-terminal residue" evidence="2">
    <location>
        <position position="1"/>
    </location>
</feature>
<dbReference type="Pfam" id="PF00787">
    <property type="entry name" value="PX"/>
    <property type="match status" value="1"/>
</dbReference>
<dbReference type="PROSITE" id="PS50195">
    <property type="entry name" value="PX"/>
    <property type="match status" value="1"/>
</dbReference>
<keyword evidence="3" id="KW-1185">Reference proteome</keyword>
<dbReference type="PANTHER" id="PTHR10555">
    <property type="entry name" value="SORTING NEXIN"/>
    <property type="match status" value="1"/>
</dbReference>
<dbReference type="KEGG" id="aaf:AURANDRAFT_16317"/>
<gene>
    <name evidence="2" type="ORF">AURANDRAFT_16317</name>
</gene>
<dbReference type="AlphaFoldDB" id="F0YHA2"/>
<dbReference type="GO" id="GO:0035091">
    <property type="term" value="F:phosphatidylinositol binding"/>
    <property type="evidence" value="ECO:0007669"/>
    <property type="project" value="InterPro"/>
</dbReference>
<dbReference type="RefSeq" id="XP_009039890.1">
    <property type="nucleotide sequence ID" value="XM_009041642.1"/>
</dbReference>
<dbReference type="InterPro" id="IPR036871">
    <property type="entry name" value="PX_dom_sf"/>
</dbReference>
<accession>F0YHA2</accession>
<dbReference type="Proteomes" id="UP000002729">
    <property type="component" value="Unassembled WGS sequence"/>
</dbReference>
<dbReference type="InParanoid" id="F0YHA2"/>
<name>F0YHA2_AURAN</name>
<dbReference type="EMBL" id="GL833141">
    <property type="protein sequence ID" value="EGB05509.1"/>
    <property type="molecule type" value="Genomic_DNA"/>
</dbReference>
<dbReference type="GeneID" id="20218640"/>
<dbReference type="SUPFAM" id="SSF64268">
    <property type="entry name" value="PX domain"/>
    <property type="match status" value="1"/>
</dbReference>